<dbReference type="Gene3D" id="3.40.50.300">
    <property type="entry name" value="P-loop containing nucleotide triphosphate hydrolases"/>
    <property type="match status" value="2"/>
</dbReference>
<dbReference type="EMBL" id="KZ805625">
    <property type="protein sequence ID" value="PVH92995.1"/>
    <property type="molecule type" value="Genomic_DNA"/>
</dbReference>
<dbReference type="GO" id="GO:0005829">
    <property type="term" value="C:cytosol"/>
    <property type="evidence" value="ECO:0007669"/>
    <property type="project" value="TreeGrafter"/>
</dbReference>
<keyword evidence="1" id="KW-0067">ATP-binding</keyword>
<organism evidence="5 6">
    <name type="scientific">Periconia macrospinosa</name>
    <dbReference type="NCBI Taxonomy" id="97972"/>
    <lineage>
        <taxon>Eukaryota</taxon>
        <taxon>Fungi</taxon>
        <taxon>Dikarya</taxon>
        <taxon>Ascomycota</taxon>
        <taxon>Pezizomycotina</taxon>
        <taxon>Dothideomycetes</taxon>
        <taxon>Pleosporomycetidae</taxon>
        <taxon>Pleosporales</taxon>
        <taxon>Massarineae</taxon>
        <taxon>Periconiaceae</taxon>
        <taxon>Periconia</taxon>
    </lineage>
</organism>
<keyword evidence="1" id="KW-0347">Helicase</keyword>
<dbReference type="CDD" id="cd18808">
    <property type="entry name" value="SF1_C_Upf1"/>
    <property type="match status" value="1"/>
</dbReference>
<dbReference type="PANTHER" id="PTHR10887">
    <property type="entry name" value="DNA2/NAM7 HELICASE FAMILY"/>
    <property type="match status" value="1"/>
</dbReference>
<sequence>MGDTIQLRPLFVDGYGNLVDIYLLFNQIHPAGHTYPRHWTGTIWNATVQYVHRASETVYLRADGLTETWIGNVCFALFVNVVFPQKEEAARVAQEALTYVSCLLNADSLLKASTQETEDRARKSMNIDDITLGGNSHRSESQNGDTHHSDISPYQSSWIRKILFPDEFDGQWQRELRRHPHRGLFDSQLNYEQVQAVNSVCKNDYGTLPYCISGPPGTGKTKTLVEIAMQLLKDNIVDHILICAPSDQAADTLALRLKNYLSATQLFRLNGPSRDESEVPRELIGTGYTYMENGLFYLPPFQKLMKYNVVVTSCRDASILMQARLTNAELWAIERGILNAIHPEHQIAPPPLHWGALLVDEAAQAVELDVLPAISIISPPASYPTDRLQPRFVMAGDEKQLGPRTASRNPNFSRSLFARLFERPLYKNHPLSRSNMKPSTDPPVLTQAKLPILYPPFANLIRNYRSHPAILSVPSSLFYNDTLIPEKPPQSSTTKLASCTLWQGRKWPVLYVPNTGADEIEREGGGWYNYSEATQACIIAQKLITEAGVPQEDICIMSPFAAQVRVLRKMMRSGVYSGIAGGSEGYWDVNIGPVEAFQGLEKRVVILCTTRSRPSFVDADVARGLGIVKFPRKMNVALTRAMEGLVVIGHPEVLEMDEEWRQWVVFCVRNGLVQKGGIGWRRGEGGGVGEGAGGEGRGGEEGWRTGVGWCGWGWG</sequence>
<keyword evidence="6" id="KW-1185">Reference proteome</keyword>
<reference evidence="5 6" key="1">
    <citation type="journal article" date="2018" name="Sci. Rep.">
        <title>Comparative genomics provides insights into the lifestyle and reveals functional heterogeneity of dark septate endophytic fungi.</title>
        <authorList>
            <person name="Knapp D.G."/>
            <person name="Nemeth J.B."/>
            <person name="Barry K."/>
            <person name="Hainaut M."/>
            <person name="Henrissat B."/>
            <person name="Johnson J."/>
            <person name="Kuo A."/>
            <person name="Lim J.H.P."/>
            <person name="Lipzen A."/>
            <person name="Nolan M."/>
            <person name="Ohm R.A."/>
            <person name="Tamas L."/>
            <person name="Grigoriev I.V."/>
            <person name="Spatafora J.W."/>
            <person name="Nagy L.G."/>
            <person name="Kovacs G.M."/>
        </authorList>
    </citation>
    <scope>NUCLEOTIDE SEQUENCE [LARGE SCALE GENOMIC DNA]</scope>
    <source>
        <strain evidence="5 6">DSE2036</strain>
    </source>
</reference>
<dbReference type="OrthoDB" id="6513042at2759"/>
<dbReference type="GO" id="GO:0004386">
    <property type="term" value="F:helicase activity"/>
    <property type="evidence" value="ECO:0007669"/>
    <property type="project" value="InterPro"/>
</dbReference>
<dbReference type="InterPro" id="IPR041679">
    <property type="entry name" value="DNA2/NAM7-like_C"/>
</dbReference>
<dbReference type="InterPro" id="IPR047187">
    <property type="entry name" value="SF1_C_Upf1"/>
</dbReference>
<dbReference type="AlphaFoldDB" id="A0A2V1D4S6"/>
<evidence type="ECO:0000256" key="1">
    <source>
        <dbReference type="ARBA" id="ARBA00022806"/>
    </source>
</evidence>
<dbReference type="Pfam" id="PF13086">
    <property type="entry name" value="AAA_11"/>
    <property type="match status" value="1"/>
</dbReference>
<dbReference type="InterPro" id="IPR027417">
    <property type="entry name" value="P-loop_NTPase"/>
</dbReference>
<dbReference type="STRING" id="97972.A0A2V1D4S6"/>
<dbReference type="SUPFAM" id="SSF52540">
    <property type="entry name" value="P-loop containing nucleoside triphosphate hydrolases"/>
    <property type="match status" value="1"/>
</dbReference>
<evidence type="ECO:0000256" key="2">
    <source>
        <dbReference type="SAM" id="MobiDB-lite"/>
    </source>
</evidence>
<feature type="region of interest" description="Disordered" evidence="2">
    <location>
        <begin position="128"/>
        <end position="152"/>
    </location>
</feature>
<dbReference type="Pfam" id="PF13087">
    <property type="entry name" value="AAA_12"/>
    <property type="match status" value="1"/>
</dbReference>
<evidence type="ECO:0000259" key="3">
    <source>
        <dbReference type="Pfam" id="PF13086"/>
    </source>
</evidence>
<evidence type="ECO:0000313" key="5">
    <source>
        <dbReference type="EMBL" id="PVH92995.1"/>
    </source>
</evidence>
<protein>
    <submittedName>
        <fullName evidence="5">P-loop containing nucleoside triphosphate hydrolase protein</fullName>
    </submittedName>
</protein>
<dbReference type="PANTHER" id="PTHR10887:SF322">
    <property type="entry name" value="HELICASE MOV-10"/>
    <property type="match status" value="1"/>
</dbReference>
<keyword evidence="1" id="KW-0547">Nucleotide-binding</keyword>
<keyword evidence="5" id="KW-0378">Hydrolase</keyword>
<name>A0A2V1D4S6_9PLEO</name>
<dbReference type="Proteomes" id="UP000244855">
    <property type="component" value="Unassembled WGS sequence"/>
</dbReference>
<feature type="domain" description="DNA2/NAM7 helicase helicase" evidence="3">
    <location>
        <begin position="188"/>
        <end position="266"/>
    </location>
</feature>
<accession>A0A2V1D4S6</accession>
<evidence type="ECO:0000313" key="6">
    <source>
        <dbReference type="Proteomes" id="UP000244855"/>
    </source>
</evidence>
<evidence type="ECO:0000259" key="4">
    <source>
        <dbReference type="Pfam" id="PF13087"/>
    </source>
</evidence>
<dbReference type="InterPro" id="IPR045055">
    <property type="entry name" value="DNA2/NAM7-like"/>
</dbReference>
<dbReference type="InterPro" id="IPR041677">
    <property type="entry name" value="DNA2/NAM7_AAA_11"/>
</dbReference>
<feature type="domain" description="DNA2/NAM7 helicase-like C-terminal" evidence="4">
    <location>
        <begin position="459"/>
        <end position="651"/>
    </location>
</feature>
<proteinExistence type="predicted"/>
<feature type="compositionally biased region" description="Basic and acidic residues" evidence="2">
    <location>
        <begin position="137"/>
        <end position="150"/>
    </location>
</feature>
<gene>
    <name evidence="5" type="ORF">DM02DRAFT_542398</name>
</gene>
<dbReference type="GO" id="GO:0016787">
    <property type="term" value="F:hydrolase activity"/>
    <property type="evidence" value="ECO:0007669"/>
    <property type="project" value="UniProtKB-KW"/>
</dbReference>
<dbReference type="GO" id="GO:0035194">
    <property type="term" value="P:regulatory ncRNA-mediated post-transcriptional gene silencing"/>
    <property type="evidence" value="ECO:0007669"/>
    <property type="project" value="TreeGrafter"/>
</dbReference>